<dbReference type="Proteomes" id="UP001596435">
    <property type="component" value="Unassembled WGS sequence"/>
</dbReference>
<dbReference type="EMBL" id="JBHTAJ010000018">
    <property type="protein sequence ID" value="MFC7180268.1"/>
    <property type="molecule type" value="Genomic_DNA"/>
</dbReference>
<sequence>MSPWPMPPTGSARRWRVLGTATPRVRESCAWRGVCGWGGSRWTTPPSSSAGAYQLSMAPGYKPVGRPALVAVRDGRSRLLIRRETVEDFRAREVHP</sequence>
<reference evidence="2" key="1">
    <citation type="journal article" date="2019" name="Int. J. Syst. Evol. Microbiol.">
        <title>The Global Catalogue of Microorganisms (GCM) 10K type strain sequencing project: providing services to taxonomists for standard genome sequencing and annotation.</title>
        <authorList>
            <consortium name="The Broad Institute Genomics Platform"/>
            <consortium name="The Broad Institute Genome Sequencing Center for Infectious Disease"/>
            <person name="Wu L."/>
            <person name="Ma J."/>
        </authorList>
    </citation>
    <scope>NUCLEOTIDE SEQUENCE [LARGE SCALE GENOMIC DNA]</scope>
    <source>
        <strain evidence="2">CGMCC 1.12859</strain>
    </source>
</reference>
<dbReference type="SUPFAM" id="SSF50621">
    <property type="entry name" value="Alanine racemase C-terminal domain-like"/>
    <property type="match status" value="1"/>
</dbReference>
<proteinExistence type="predicted"/>
<accession>A0ABW2FVJ3</accession>
<gene>
    <name evidence="1" type="ORF">ACFQMG_11960</name>
</gene>
<keyword evidence="2" id="KW-1185">Reference proteome</keyword>
<dbReference type="InterPro" id="IPR009006">
    <property type="entry name" value="Ala_racemase/Decarboxylase_C"/>
</dbReference>
<comment type="caution">
    <text evidence="1">The sequence shown here is derived from an EMBL/GenBank/DDBJ whole genome shotgun (WGS) entry which is preliminary data.</text>
</comment>
<evidence type="ECO:0000313" key="2">
    <source>
        <dbReference type="Proteomes" id="UP001596435"/>
    </source>
</evidence>
<name>A0ABW2FVJ3_9ACTN</name>
<evidence type="ECO:0000313" key="1">
    <source>
        <dbReference type="EMBL" id="MFC7180268.1"/>
    </source>
</evidence>
<protein>
    <submittedName>
        <fullName evidence="1">Uncharacterized protein</fullName>
    </submittedName>
</protein>
<dbReference type="Gene3D" id="2.40.37.10">
    <property type="entry name" value="Lyase, Ornithine Decarboxylase, Chain A, domain 1"/>
    <property type="match status" value="1"/>
</dbReference>
<organism evidence="1 2">
    <name type="scientific">Kitasatospora paranensis</name>
    <dbReference type="NCBI Taxonomy" id="258053"/>
    <lineage>
        <taxon>Bacteria</taxon>
        <taxon>Bacillati</taxon>
        <taxon>Actinomycetota</taxon>
        <taxon>Actinomycetes</taxon>
        <taxon>Kitasatosporales</taxon>
        <taxon>Streptomycetaceae</taxon>
        <taxon>Kitasatospora</taxon>
    </lineage>
</organism>